<accession>A0A5B7JUT2</accession>
<organism evidence="2 3">
    <name type="scientific">Portunus trituberculatus</name>
    <name type="common">Swimming crab</name>
    <name type="synonym">Neptunus trituberculatus</name>
    <dbReference type="NCBI Taxonomy" id="210409"/>
    <lineage>
        <taxon>Eukaryota</taxon>
        <taxon>Metazoa</taxon>
        <taxon>Ecdysozoa</taxon>
        <taxon>Arthropoda</taxon>
        <taxon>Crustacea</taxon>
        <taxon>Multicrustacea</taxon>
        <taxon>Malacostraca</taxon>
        <taxon>Eumalacostraca</taxon>
        <taxon>Eucarida</taxon>
        <taxon>Decapoda</taxon>
        <taxon>Pleocyemata</taxon>
        <taxon>Brachyura</taxon>
        <taxon>Eubrachyura</taxon>
        <taxon>Portunoidea</taxon>
        <taxon>Portunidae</taxon>
        <taxon>Portuninae</taxon>
        <taxon>Portunus</taxon>
    </lineage>
</organism>
<proteinExistence type="predicted"/>
<sequence>MFFSHVRYWRFPDIGEWRGPEDNDAFLPRASEIEWDDRTPGTPPMTPNHFSSHDHDSTADYSHEDSTDLDPCSDSVLESARNYDSDGPCSPSLSNKGVPNMFPVTESDFQNNLVSDGEDSPLPYGSPLPFNRRQLDCTSVECNPASASPTSPGSPAEPYARPFAFYHRDVRLGQTQQFSTFGRKF</sequence>
<feature type="compositionally biased region" description="Basic and acidic residues" evidence="1">
    <location>
        <begin position="51"/>
        <end position="66"/>
    </location>
</feature>
<evidence type="ECO:0000313" key="2">
    <source>
        <dbReference type="EMBL" id="MPC98223.1"/>
    </source>
</evidence>
<comment type="caution">
    <text evidence="2">The sequence shown here is derived from an EMBL/GenBank/DDBJ whole genome shotgun (WGS) entry which is preliminary data.</text>
</comment>
<protein>
    <submittedName>
        <fullName evidence="2">Uncharacterized protein</fullName>
    </submittedName>
</protein>
<dbReference type="Proteomes" id="UP000324222">
    <property type="component" value="Unassembled WGS sequence"/>
</dbReference>
<feature type="region of interest" description="Disordered" evidence="1">
    <location>
        <begin position="28"/>
        <end position="104"/>
    </location>
</feature>
<gene>
    <name evidence="2" type="ORF">E2C01_093581</name>
</gene>
<keyword evidence="3" id="KW-1185">Reference proteome</keyword>
<dbReference type="AlphaFoldDB" id="A0A5B7JUT2"/>
<evidence type="ECO:0000313" key="3">
    <source>
        <dbReference type="Proteomes" id="UP000324222"/>
    </source>
</evidence>
<name>A0A5B7JUT2_PORTR</name>
<dbReference type="EMBL" id="VSRR010113117">
    <property type="protein sequence ID" value="MPC98223.1"/>
    <property type="molecule type" value="Genomic_DNA"/>
</dbReference>
<evidence type="ECO:0000256" key="1">
    <source>
        <dbReference type="SAM" id="MobiDB-lite"/>
    </source>
</evidence>
<reference evidence="2 3" key="1">
    <citation type="submission" date="2019-05" db="EMBL/GenBank/DDBJ databases">
        <title>Another draft genome of Portunus trituberculatus and its Hox gene families provides insights of decapod evolution.</title>
        <authorList>
            <person name="Jeong J.-H."/>
            <person name="Song I."/>
            <person name="Kim S."/>
            <person name="Choi T."/>
            <person name="Kim D."/>
            <person name="Ryu S."/>
            <person name="Kim W."/>
        </authorList>
    </citation>
    <scope>NUCLEOTIDE SEQUENCE [LARGE SCALE GENOMIC DNA]</scope>
    <source>
        <tissue evidence="2">Muscle</tissue>
    </source>
</reference>